<evidence type="ECO:0000313" key="2">
    <source>
        <dbReference type="Proteomes" id="UP000077164"/>
    </source>
</evidence>
<accession>A0A167V1K3</accession>
<reference evidence="1 2" key="1">
    <citation type="submission" date="2016-03" db="EMBL/GenBank/DDBJ databases">
        <title>Draft genome sequence of Flavobacterium fryxellicola DSM 16209.</title>
        <authorList>
            <person name="Shin S.-K."/>
            <person name="Yi H."/>
        </authorList>
    </citation>
    <scope>NUCLEOTIDE SEQUENCE [LARGE SCALE GENOMIC DNA]</scope>
    <source>
        <strain evidence="1 2">DSM 16209</strain>
    </source>
</reference>
<sequence>MIKIALKIITKIKRKLNNLEVAYLRSKHLARFKYSQKIILLLLPNDDSINGGILSIVSIFNEFNSLKGLHECDVIAATHTYRSNEYFLKFSKFKNNMIVFDLKRVLKKIQEVKELHIHIPELFLKEFIDSFEKEWSSLDKKKLLNMDVLHINILNQNDMLMPDYKYIDKIKELVTENVTMTVAHKKYATIDKRNKYNVSLHYLSAWLNPVPYEVKSFAEKENVILFSPDELARLNIIYHCTKQDLIDMLKIALPDFEIIVIENLTYDDYKALVSKSKFMITLGEGLDGYFIETVLSGGIAFAVYNDKFFTEDYKNLPTVYESIDDLFKKIVRDIDSYNDKSEFTAYHQVLKDIVEIEYSYQKYQNRVKNYILGNYDFK</sequence>
<dbReference type="EMBL" id="LVJE01000038">
    <property type="protein sequence ID" value="OAB25995.1"/>
    <property type="molecule type" value="Genomic_DNA"/>
</dbReference>
<organism evidence="1 2">
    <name type="scientific">Flavobacterium fryxellicola</name>
    <dbReference type="NCBI Taxonomy" id="249352"/>
    <lineage>
        <taxon>Bacteria</taxon>
        <taxon>Pseudomonadati</taxon>
        <taxon>Bacteroidota</taxon>
        <taxon>Flavobacteriia</taxon>
        <taxon>Flavobacteriales</taxon>
        <taxon>Flavobacteriaceae</taxon>
        <taxon>Flavobacterium</taxon>
    </lineage>
</organism>
<dbReference type="AlphaFoldDB" id="A0A167V1K3"/>
<evidence type="ECO:0008006" key="3">
    <source>
        <dbReference type="Google" id="ProtNLM"/>
    </source>
</evidence>
<protein>
    <recommendedName>
        <fullName evidence="3">Glycosyltransferase</fullName>
    </recommendedName>
</protein>
<dbReference type="STRING" id="249352.SAMN05444395_10578"/>
<dbReference type="RefSeq" id="WP_066082349.1">
    <property type="nucleotide sequence ID" value="NZ_FRDK01000005.1"/>
</dbReference>
<name>A0A167V1K3_9FLAO</name>
<dbReference type="Proteomes" id="UP000077164">
    <property type="component" value="Unassembled WGS sequence"/>
</dbReference>
<proteinExistence type="predicted"/>
<gene>
    <name evidence="1" type="ORF">FBFR_13870</name>
</gene>
<dbReference type="OrthoDB" id="1310351at2"/>
<comment type="caution">
    <text evidence="1">The sequence shown here is derived from an EMBL/GenBank/DDBJ whole genome shotgun (WGS) entry which is preliminary data.</text>
</comment>
<keyword evidence="2" id="KW-1185">Reference proteome</keyword>
<evidence type="ECO:0000313" key="1">
    <source>
        <dbReference type="EMBL" id="OAB25995.1"/>
    </source>
</evidence>